<keyword evidence="2" id="KW-1185">Reference proteome</keyword>
<name>A0A2K9A7U7_9GAMM</name>
<dbReference type="AlphaFoldDB" id="A0A2K9A7U7"/>
<gene>
    <name evidence="1" type="ORF">CW740_11740</name>
</gene>
<dbReference type="KEGG" id="kpd:CW740_11740"/>
<proteinExistence type="predicted"/>
<dbReference type="Proteomes" id="UP000232693">
    <property type="component" value="Chromosome"/>
</dbReference>
<dbReference type="EMBL" id="CP025120">
    <property type="protein sequence ID" value="AUD79885.1"/>
    <property type="molecule type" value="Genomic_DNA"/>
</dbReference>
<dbReference type="NCBIfam" id="TIGR03373">
    <property type="entry name" value="VI_minor_4"/>
    <property type="match status" value="1"/>
</dbReference>
<dbReference type="Gene3D" id="3.40.1730.10">
    <property type="entry name" value="pa0076 domain"/>
    <property type="match status" value="1"/>
</dbReference>
<dbReference type="InterPro" id="IPR038225">
    <property type="entry name" value="TagF_sf"/>
</dbReference>
<reference evidence="1 2" key="1">
    <citation type="submission" date="2017-12" db="EMBL/GenBank/DDBJ databases">
        <title>Kangiella profundi FT102 completed genome.</title>
        <authorList>
            <person name="Xu J."/>
            <person name="Wang J."/>
            <person name="Lu Y."/>
        </authorList>
    </citation>
    <scope>NUCLEOTIDE SEQUENCE [LARGE SCALE GENOMIC DNA]</scope>
    <source>
        <strain evidence="1 2">FT102</strain>
    </source>
</reference>
<dbReference type="InterPro" id="IPR017748">
    <property type="entry name" value="TagF"/>
</dbReference>
<dbReference type="Pfam" id="PF09867">
    <property type="entry name" value="TagF_N"/>
    <property type="match status" value="1"/>
</dbReference>
<organism evidence="1 2">
    <name type="scientific">Kangiella profundi</name>
    <dbReference type="NCBI Taxonomy" id="1561924"/>
    <lineage>
        <taxon>Bacteria</taxon>
        <taxon>Pseudomonadati</taxon>
        <taxon>Pseudomonadota</taxon>
        <taxon>Gammaproteobacteria</taxon>
        <taxon>Kangiellales</taxon>
        <taxon>Kangiellaceae</taxon>
        <taxon>Kangiella</taxon>
    </lineage>
</organism>
<dbReference type="PIRSF" id="PIRSF029287">
    <property type="entry name" value="UCP029287"/>
    <property type="match status" value="1"/>
</dbReference>
<sequence>MMDRNVARVGCFGKMRSCGDFISRHVPHSIQDRFDQWLEEGLAETKERLNQQWLDYYLTSPIWRFLIKDSLSDAVLFGSMMPSMDKVGRYYPLVIINTLESGAFLSMAQCEAIEELMLYTLTNSLEINEFEERLQILNQRSFSGEKVSVADLVESFGKDLAQGAQEIANRLCSDFLISESEIAAAEVFYHETEAEKDYASVWWTKGSEHMGPTVLLCHDLPPIYGIHATLDGNWQASGWRSFDDEQNQLITENEKLSMEECCD</sequence>
<accession>A0A2K9A7U7</accession>
<evidence type="ECO:0000313" key="2">
    <source>
        <dbReference type="Proteomes" id="UP000232693"/>
    </source>
</evidence>
<evidence type="ECO:0000313" key="1">
    <source>
        <dbReference type="EMBL" id="AUD79885.1"/>
    </source>
</evidence>
<protein>
    <submittedName>
        <fullName evidence="1">Type VI secretion system-associated protein TagF</fullName>
    </submittedName>
</protein>